<organism evidence="1 2">
    <name type="scientific">Puccinia graminis f. sp. tritici</name>
    <dbReference type="NCBI Taxonomy" id="56615"/>
    <lineage>
        <taxon>Eukaryota</taxon>
        <taxon>Fungi</taxon>
        <taxon>Dikarya</taxon>
        <taxon>Basidiomycota</taxon>
        <taxon>Pucciniomycotina</taxon>
        <taxon>Pucciniomycetes</taxon>
        <taxon>Pucciniales</taxon>
        <taxon>Pucciniaceae</taxon>
        <taxon>Puccinia</taxon>
    </lineage>
</organism>
<reference evidence="1 2" key="1">
    <citation type="submission" date="2019-05" db="EMBL/GenBank/DDBJ databases">
        <title>Emergence of the Ug99 lineage of the wheat stem rust pathogen through somatic hybridization.</title>
        <authorList>
            <person name="Li F."/>
            <person name="Upadhyaya N.M."/>
            <person name="Sperschneider J."/>
            <person name="Matny O."/>
            <person name="Nguyen-Phuc H."/>
            <person name="Mago R."/>
            <person name="Raley C."/>
            <person name="Miller M.E."/>
            <person name="Silverstein K.A.T."/>
            <person name="Henningsen E."/>
            <person name="Hirsch C.D."/>
            <person name="Visser B."/>
            <person name="Pretorius Z.A."/>
            <person name="Steffenson B.J."/>
            <person name="Schwessinger B."/>
            <person name="Dodds P.N."/>
            <person name="Figueroa M."/>
        </authorList>
    </citation>
    <scope>NUCLEOTIDE SEQUENCE [LARGE SCALE GENOMIC DNA]</scope>
    <source>
        <strain evidence="1 2">Ug99</strain>
    </source>
</reference>
<dbReference type="AlphaFoldDB" id="A0A5B0LWD0"/>
<dbReference type="Proteomes" id="UP000325313">
    <property type="component" value="Unassembled WGS sequence"/>
</dbReference>
<proteinExistence type="predicted"/>
<dbReference type="EMBL" id="VDEP01000505">
    <property type="protein sequence ID" value="KAA1068751.1"/>
    <property type="molecule type" value="Genomic_DNA"/>
</dbReference>
<gene>
    <name evidence="1" type="ORF">PGTUg99_036963</name>
</gene>
<evidence type="ECO:0000313" key="2">
    <source>
        <dbReference type="Proteomes" id="UP000325313"/>
    </source>
</evidence>
<sequence>MEWEHTSTDLPQVSHSNLEDQIMGEAQKNKIHFRVPERKFWECASKTMEDMEEWKKRFAERDIRDHHEILTDTNYTLTSFFNQENLAHFVLRYLKIRLSHDINEVYLNFNLKLSLKEDFSMTQMSHVLKFLDQETWKQIELGYLKFWINSLNN</sequence>
<name>A0A5B0LWD0_PUCGR</name>
<protein>
    <submittedName>
        <fullName evidence="1">Uncharacterized protein</fullName>
    </submittedName>
</protein>
<comment type="caution">
    <text evidence="1">The sequence shown here is derived from an EMBL/GenBank/DDBJ whole genome shotgun (WGS) entry which is preliminary data.</text>
</comment>
<accession>A0A5B0LWD0</accession>
<evidence type="ECO:0000313" key="1">
    <source>
        <dbReference type="EMBL" id="KAA1068751.1"/>
    </source>
</evidence>